<feature type="domain" description="CHASE2" evidence="1">
    <location>
        <begin position="15"/>
        <end position="91"/>
    </location>
</feature>
<comment type="caution">
    <text evidence="2">The sequence shown here is derived from an EMBL/GenBank/DDBJ whole genome shotgun (WGS) entry which is preliminary data.</text>
</comment>
<gene>
    <name evidence="2" type="ORF">COW11_03295</name>
</gene>
<evidence type="ECO:0000313" key="3">
    <source>
        <dbReference type="Proteomes" id="UP000231267"/>
    </source>
</evidence>
<accession>A0A2J0LK71</accession>
<reference evidence="2 3" key="1">
    <citation type="submission" date="2017-09" db="EMBL/GenBank/DDBJ databases">
        <title>Depth-based differentiation of microbial function through sediment-hosted aquifers and enrichment of novel symbionts in the deep terrestrial subsurface.</title>
        <authorList>
            <person name="Probst A.J."/>
            <person name="Ladd B."/>
            <person name="Jarett J.K."/>
            <person name="Geller-Mcgrath D.E."/>
            <person name="Sieber C.M."/>
            <person name="Emerson J.B."/>
            <person name="Anantharaman K."/>
            <person name="Thomas B.C."/>
            <person name="Malmstrom R."/>
            <person name="Stieglmeier M."/>
            <person name="Klingl A."/>
            <person name="Woyke T."/>
            <person name="Ryan C.M."/>
            <person name="Banfield J.F."/>
        </authorList>
    </citation>
    <scope>NUCLEOTIDE SEQUENCE [LARGE SCALE GENOMIC DNA]</scope>
    <source>
        <strain evidence="2">CG12_big_fil_rev_8_21_14_0_65_43_15</strain>
    </source>
</reference>
<protein>
    <recommendedName>
        <fullName evidence="1">CHASE2 domain-containing protein</fullName>
    </recommendedName>
</protein>
<organism evidence="2 3">
    <name type="scientific">Candidatus Taenaricola geysiri</name>
    <dbReference type="NCBI Taxonomy" id="1974752"/>
    <lineage>
        <taxon>Bacteria</taxon>
        <taxon>Pseudomonadati</taxon>
        <taxon>Candidatus Omnitrophota</taxon>
        <taxon>Candidatus Taenaricola</taxon>
    </lineage>
</organism>
<dbReference type="EMBL" id="PFGP01000077">
    <property type="protein sequence ID" value="PIW66440.1"/>
    <property type="molecule type" value="Genomic_DNA"/>
</dbReference>
<dbReference type="Pfam" id="PF05226">
    <property type="entry name" value="CHASE2"/>
    <property type="match status" value="1"/>
</dbReference>
<name>A0A2J0LK71_9BACT</name>
<dbReference type="AlphaFoldDB" id="A0A2J0LK71"/>
<dbReference type="Proteomes" id="UP000231267">
    <property type="component" value="Unassembled WGS sequence"/>
</dbReference>
<dbReference type="InterPro" id="IPR007890">
    <property type="entry name" value="CHASE2"/>
</dbReference>
<sequence>EIAFERDALFIAGKRIPLEKSKFMYINFSAIEAKAQRFAFSDVAKGLVAPKNFKNKIVFVGQASQGMPNADILQTPFKEKYGLTMQASVAST</sequence>
<proteinExistence type="predicted"/>
<feature type="non-terminal residue" evidence="2">
    <location>
        <position position="92"/>
    </location>
</feature>
<evidence type="ECO:0000313" key="2">
    <source>
        <dbReference type="EMBL" id="PIW66440.1"/>
    </source>
</evidence>
<feature type="non-terminal residue" evidence="2">
    <location>
        <position position="1"/>
    </location>
</feature>
<evidence type="ECO:0000259" key="1">
    <source>
        <dbReference type="Pfam" id="PF05226"/>
    </source>
</evidence>